<evidence type="ECO:0000256" key="2">
    <source>
        <dbReference type="ARBA" id="ARBA00022448"/>
    </source>
</evidence>
<evidence type="ECO:0000256" key="5">
    <source>
        <dbReference type="ARBA" id="ARBA00022989"/>
    </source>
</evidence>
<dbReference type="PANTHER" id="PTHR43386">
    <property type="entry name" value="OLIGOPEPTIDE TRANSPORT SYSTEM PERMEASE PROTEIN APPC"/>
    <property type="match status" value="1"/>
</dbReference>
<feature type="domain" description="ABC transmembrane type-1" evidence="8">
    <location>
        <begin position="70"/>
        <end position="259"/>
    </location>
</feature>
<reference evidence="10" key="1">
    <citation type="journal article" date="2019" name="Int. J. Syst. Evol. Microbiol.">
        <title>The Global Catalogue of Microorganisms (GCM) 10K type strain sequencing project: providing services to taxonomists for standard genome sequencing and annotation.</title>
        <authorList>
            <consortium name="The Broad Institute Genomics Platform"/>
            <consortium name="The Broad Institute Genome Sequencing Center for Infectious Disease"/>
            <person name="Wu L."/>
            <person name="Ma J."/>
        </authorList>
    </citation>
    <scope>NUCLEOTIDE SEQUENCE [LARGE SCALE GENOMIC DNA]</scope>
    <source>
        <strain evidence="10">CCUG 43117</strain>
    </source>
</reference>
<keyword evidence="2 7" id="KW-0813">Transport</keyword>
<proteinExistence type="inferred from homology"/>
<sequence>MSGNRHFKRLWLPGGFVALIALAALCAPLFPLPDPIRQDVANRLVGPMAGSWLGRDEFGRDVLSRLLWGARTSLSVAFASALTAGAIGVLLGLIGGWGKGAAAFLSVRSMDVVLCFPPVLLALLVVTLLGPGAATLILVLSVLYLPGFARVTHAEVRAVKHRDYVEATRALGARPAYLLLRTVLPNIAGPILVQLSLAVAAAVVLESGLSFLGLGVVPPAPSWGLMIRGARATMEQAPLLLVWPCAALTLTILAMNLLCDGLRDALDPRTGGR</sequence>
<evidence type="ECO:0000256" key="3">
    <source>
        <dbReference type="ARBA" id="ARBA00022475"/>
    </source>
</evidence>
<dbReference type="Proteomes" id="UP001596060">
    <property type="component" value="Unassembled WGS sequence"/>
</dbReference>
<evidence type="ECO:0000313" key="9">
    <source>
        <dbReference type="EMBL" id="MFC5504055.1"/>
    </source>
</evidence>
<dbReference type="InterPro" id="IPR035906">
    <property type="entry name" value="MetI-like_sf"/>
</dbReference>
<evidence type="ECO:0000256" key="1">
    <source>
        <dbReference type="ARBA" id="ARBA00004651"/>
    </source>
</evidence>
<dbReference type="SUPFAM" id="SSF161098">
    <property type="entry name" value="MetI-like"/>
    <property type="match status" value="1"/>
</dbReference>
<dbReference type="EMBL" id="JBHSLU010000004">
    <property type="protein sequence ID" value="MFC5504055.1"/>
    <property type="molecule type" value="Genomic_DNA"/>
</dbReference>
<dbReference type="InterPro" id="IPR050366">
    <property type="entry name" value="BP-dependent_transpt_permease"/>
</dbReference>
<dbReference type="InterPro" id="IPR000515">
    <property type="entry name" value="MetI-like"/>
</dbReference>
<evidence type="ECO:0000313" key="10">
    <source>
        <dbReference type="Proteomes" id="UP001596060"/>
    </source>
</evidence>
<feature type="transmembrane region" description="Helical" evidence="7">
    <location>
        <begin position="191"/>
        <end position="217"/>
    </location>
</feature>
<gene>
    <name evidence="9" type="ORF">ACFPN9_02145</name>
</gene>
<dbReference type="RefSeq" id="WP_066725619.1">
    <property type="nucleotide sequence ID" value="NZ_JBHSLU010000004.1"/>
</dbReference>
<comment type="similarity">
    <text evidence="7">Belongs to the binding-protein-dependent transport system permease family.</text>
</comment>
<dbReference type="Pfam" id="PF00528">
    <property type="entry name" value="BPD_transp_1"/>
    <property type="match status" value="1"/>
</dbReference>
<evidence type="ECO:0000256" key="7">
    <source>
        <dbReference type="RuleBase" id="RU363032"/>
    </source>
</evidence>
<keyword evidence="6 7" id="KW-0472">Membrane</keyword>
<feature type="transmembrane region" description="Helical" evidence="7">
    <location>
        <begin position="238"/>
        <end position="258"/>
    </location>
</feature>
<name>A0ABW0NVD0_9HYPH</name>
<dbReference type="PROSITE" id="PS50928">
    <property type="entry name" value="ABC_TM1"/>
    <property type="match status" value="1"/>
</dbReference>
<feature type="transmembrane region" description="Helical" evidence="7">
    <location>
        <begin position="119"/>
        <end position="145"/>
    </location>
</feature>
<protein>
    <submittedName>
        <fullName evidence="9">ABC transporter permease</fullName>
    </submittedName>
</protein>
<keyword evidence="4 7" id="KW-0812">Transmembrane</keyword>
<dbReference type="CDD" id="cd06261">
    <property type="entry name" value="TM_PBP2"/>
    <property type="match status" value="1"/>
</dbReference>
<dbReference type="Gene3D" id="1.10.3720.10">
    <property type="entry name" value="MetI-like"/>
    <property type="match status" value="1"/>
</dbReference>
<feature type="transmembrane region" description="Helical" evidence="7">
    <location>
        <begin position="74"/>
        <end position="98"/>
    </location>
</feature>
<accession>A0ABW0NVD0</accession>
<organism evidence="9 10">
    <name type="scientific">Bosea massiliensis</name>
    <dbReference type="NCBI Taxonomy" id="151419"/>
    <lineage>
        <taxon>Bacteria</taxon>
        <taxon>Pseudomonadati</taxon>
        <taxon>Pseudomonadota</taxon>
        <taxon>Alphaproteobacteria</taxon>
        <taxon>Hyphomicrobiales</taxon>
        <taxon>Boseaceae</taxon>
        <taxon>Bosea</taxon>
    </lineage>
</organism>
<comment type="caution">
    <text evidence="9">The sequence shown here is derived from an EMBL/GenBank/DDBJ whole genome shotgun (WGS) entry which is preliminary data.</text>
</comment>
<keyword evidence="5 7" id="KW-1133">Transmembrane helix</keyword>
<keyword evidence="10" id="KW-1185">Reference proteome</keyword>
<evidence type="ECO:0000256" key="4">
    <source>
        <dbReference type="ARBA" id="ARBA00022692"/>
    </source>
</evidence>
<comment type="subcellular location">
    <subcellularLocation>
        <location evidence="1 7">Cell membrane</location>
        <topology evidence="1 7">Multi-pass membrane protein</topology>
    </subcellularLocation>
</comment>
<keyword evidence="3" id="KW-1003">Cell membrane</keyword>
<dbReference type="PANTHER" id="PTHR43386:SF25">
    <property type="entry name" value="PEPTIDE ABC TRANSPORTER PERMEASE PROTEIN"/>
    <property type="match status" value="1"/>
</dbReference>
<evidence type="ECO:0000259" key="8">
    <source>
        <dbReference type="PROSITE" id="PS50928"/>
    </source>
</evidence>
<evidence type="ECO:0000256" key="6">
    <source>
        <dbReference type="ARBA" id="ARBA00023136"/>
    </source>
</evidence>